<name>A0AAF0ZS97_SOLVR</name>
<dbReference type="SUPFAM" id="SSF54001">
    <property type="entry name" value="Cysteine proteinases"/>
    <property type="match status" value="1"/>
</dbReference>
<dbReference type="GO" id="GO:0008234">
    <property type="term" value="F:cysteine-type peptidase activity"/>
    <property type="evidence" value="ECO:0007669"/>
    <property type="project" value="InterPro"/>
</dbReference>
<dbReference type="PROSITE" id="PS50600">
    <property type="entry name" value="ULP_PROTEASE"/>
    <property type="match status" value="1"/>
</dbReference>
<accession>A0AAF0ZS97</accession>
<dbReference type="InterPro" id="IPR003653">
    <property type="entry name" value="Peptidase_C48_C"/>
</dbReference>
<dbReference type="Proteomes" id="UP001234989">
    <property type="component" value="Chromosome 10"/>
</dbReference>
<sequence length="56" mass="6926">MHVVVPWFTVDNIFIPVNVKERLHWVLIVVPFNERCIHWYMIHSEMPFTFHTYSLR</sequence>
<evidence type="ECO:0000256" key="2">
    <source>
        <dbReference type="ARBA" id="ARBA00022670"/>
    </source>
</evidence>
<protein>
    <recommendedName>
        <fullName evidence="4">Ubiquitin-like protease family profile domain-containing protein</fullName>
    </recommendedName>
</protein>
<dbReference type="GO" id="GO:0006508">
    <property type="term" value="P:proteolysis"/>
    <property type="evidence" value="ECO:0007669"/>
    <property type="project" value="UniProtKB-KW"/>
</dbReference>
<reference evidence="5" key="1">
    <citation type="submission" date="2023-08" db="EMBL/GenBank/DDBJ databases">
        <title>A de novo genome assembly of Solanum verrucosum Schlechtendal, a Mexican diploid species geographically isolated from the other diploid A-genome species in potato relatives.</title>
        <authorList>
            <person name="Hosaka K."/>
        </authorList>
    </citation>
    <scope>NUCLEOTIDE SEQUENCE</scope>
    <source>
        <tissue evidence="5">Young leaves</tissue>
    </source>
</reference>
<evidence type="ECO:0000313" key="5">
    <source>
        <dbReference type="EMBL" id="WMV49591.1"/>
    </source>
</evidence>
<comment type="similarity">
    <text evidence="1">Belongs to the peptidase C48 family.</text>
</comment>
<dbReference type="EMBL" id="CP133621">
    <property type="protein sequence ID" value="WMV49591.1"/>
    <property type="molecule type" value="Genomic_DNA"/>
</dbReference>
<keyword evidence="6" id="KW-1185">Reference proteome</keyword>
<proteinExistence type="inferred from homology"/>
<feature type="domain" description="Ubiquitin-like protease family profile" evidence="4">
    <location>
        <begin position="1"/>
        <end position="56"/>
    </location>
</feature>
<dbReference type="Gene3D" id="3.40.395.10">
    <property type="entry name" value="Adenoviral Proteinase, Chain A"/>
    <property type="match status" value="1"/>
</dbReference>
<evidence type="ECO:0000313" key="6">
    <source>
        <dbReference type="Proteomes" id="UP001234989"/>
    </source>
</evidence>
<evidence type="ECO:0000256" key="1">
    <source>
        <dbReference type="ARBA" id="ARBA00005234"/>
    </source>
</evidence>
<dbReference type="AlphaFoldDB" id="A0AAF0ZS97"/>
<evidence type="ECO:0000259" key="4">
    <source>
        <dbReference type="PROSITE" id="PS50600"/>
    </source>
</evidence>
<gene>
    <name evidence="5" type="ORF">MTR67_042976</name>
</gene>
<keyword evidence="3" id="KW-0378">Hydrolase</keyword>
<organism evidence="5 6">
    <name type="scientific">Solanum verrucosum</name>
    <dbReference type="NCBI Taxonomy" id="315347"/>
    <lineage>
        <taxon>Eukaryota</taxon>
        <taxon>Viridiplantae</taxon>
        <taxon>Streptophyta</taxon>
        <taxon>Embryophyta</taxon>
        <taxon>Tracheophyta</taxon>
        <taxon>Spermatophyta</taxon>
        <taxon>Magnoliopsida</taxon>
        <taxon>eudicotyledons</taxon>
        <taxon>Gunneridae</taxon>
        <taxon>Pentapetalae</taxon>
        <taxon>asterids</taxon>
        <taxon>lamiids</taxon>
        <taxon>Solanales</taxon>
        <taxon>Solanaceae</taxon>
        <taxon>Solanoideae</taxon>
        <taxon>Solaneae</taxon>
        <taxon>Solanum</taxon>
    </lineage>
</organism>
<dbReference type="InterPro" id="IPR038765">
    <property type="entry name" value="Papain-like_cys_pep_sf"/>
</dbReference>
<evidence type="ECO:0000256" key="3">
    <source>
        <dbReference type="ARBA" id="ARBA00022801"/>
    </source>
</evidence>
<keyword evidence="2" id="KW-0645">Protease</keyword>